<feature type="compositionally biased region" description="Low complexity" evidence="1">
    <location>
        <begin position="338"/>
        <end position="363"/>
    </location>
</feature>
<feature type="region of interest" description="Disordered" evidence="1">
    <location>
        <begin position="182"/>
        <end position="415"/>
    </location>
</feature>
<feature type="compositionally biased region" description="Low complexity" evidence="1">
    <location>
        <begin position="219"/>
        <end position="236"/>
    </location>
</feature>
<comment type="caution">
    <text evidence="2">The sequence shown here is derived from an EMBL/GenBank/DDBJ whole genome shotgun (WGS) entry which is preliminary data.</text>
</comment>
<protein>
    <submittedName>
        <fullName evidence="2">Uncharacterized protein</fullName>
    </submittedName>
</protein>
<sequence>MKVKNTASMLAKRNLLVLAVVLALGIDGKGFLWLGRRDVAPSLNAATLESISNVADAIAYEFADLNRKSRAVNGGARGVVRMGAMPGPIPNPLPREIAEGKALVNELAPNGQLNIDHVHKLVLIYVDKMKATIDARMKDLISEEVLAHVDENGYPDTDEKIKDLITYIKGLIQRCSEHETCQIKSTTSAEESSTTTESSSSSEETSTCDIPESLWGDATECPTSVPSSSSEETSTCDIPESLWGDATECPTSVPSSSSEETSTCDIPESLWGDATECPTSVPSSSSEETSTCDIPESLWGDATECPTSVPSSSSEETSTCDIPESLWGDATECPTSVPSSSSEEITATSSIPPTVSSSEESSTCDIPESLWGDATECPTSVPSSTPEISTPTSSETPSSTSSEVQSETPLPEVPFGLDLGQVDEIINIYIGELNVNLEESDRTYINAQVFEYLAKNGYPENDAQIKELAKLIKQLIEDCLRPLIMASVKSMYPTLGVN</sequence>
<feature type="compositionally biased region" description="Low complexity" evidence="1">
    <location>
        <begin position="303"/>
        <end position="320"/>
    </location>
</feature>
<keyword evidence="3" id="KW-1185">Reference proteome</keyword>
<feature type="compositionally biased region" description="Low complexity" evidence="1">
    <location>
        <begin position="275"/>
        <end position="292"/>
    </location>
</feature>
<name>A0A9W8DQ06_9FUNG</name>
<feature type="compositionally biased region" description="Low complexity" evidence="1">
    <location>
        <begin position="185"/>
        <end position="207"/>
    </location>
</feature>
<dbReference type="Proteomes" id="UP001150538">
    <property type="component" value="Unassembled WGS sequence"/>
</dbReference>
<evidence type="ECO:0000313" key="3">
    <source>
        <dbReference type="Proteomes" id="UP001150538"/>
    </source>
</evidence>
<evidence type="ECO:0000313" key="2">
    <source>
        <dbReference type="EMBL" id="KAJ1913479.1"/>
    </source>
</evidence>
<dbReference type="EMBL" id="JANBPU010000260">
    <property type="protein sequence ID" value="KAJ1913479.1"/>
    <property type="molecule type" value="Genomic_DNA"/>
</dbReference>
<proteinExistence type="predicted"/>
<dbReference type="AlphaFoldDB" id="A0A9W8DQ06"/>
<gene>
    <name evidence="2" type="ORF">H4219_005204</name>
</gene>
<reference evidence="2" key="1">
    <citation type="submission" date="2022-07" db="EMBL/GenBank/DDBJ databases">
        <title>Phylogenomic reconstructions and comparative analyses of Kickxellomycotina fungi.</title>
        <authorList>
            <person name="Reynolds N.K."/>
            <person name="Stajich J.E."/>
            <person name="Barry K."/>
            <person name="Grigoriev I.V."/>
            <person name="Crous P."/>
            <person name="Smith M.E."/>
        </authorList>
    </citation>
    <scope>NUCLEOTIDE SEQUENCE</scope>
    <source>
        <strain evidence="2">NBRC 100468</strain>
    </source>
</reference>
<accession>A0A9W8DQ06</accession>
<organism evidence="2 3">
    <name type="scientific">Mycoemilia scoparia</name>
    <dbReference type="NCBI Taxonomy" id="417184"/>
    <lineage>
        <taxon>Eukaryota</taxon>
        <taxon>Fungi</taxon>
        <taxon>Fungi incertae sedis</taxon>
        <taxon>Zoopagomycota</taxon>
        <taxon>Kickxellomycotina</taxon>
        <taxon>Kickxellomycetes</taxon>
        <taxon>Kickxellales</taxon>
        <taxon>Kickxellaceae</taxon>
        <taxon>Mycoemilia</taxon>
    </lineage>
</organism>
<feature type="compositionally biased region" description="Low complexity" evidence="1">
    <location>
        <begin position="247"/>
        <end position="264"/>
    </location>
</feature>
<evidence type="ECO:0000256" key="1">
    <source>
        <dbReference type="SAM" id="MobiDB-lite"/>
    </source>
</evidence>
<feature type="compositionally biased region" description="Low complexity" evidence="1">
    <location>
        <begin position="378"/>
        <end position="409"/>
    </location>
</feature>